<dbReference type="Proteomes" id="UP000632774">
    <property type="component" value="Unassembled WGS sequence"/>
</dbReference>
<feature type="compositionally biased region" description="Low complexity" evidence="1">
    <location>
        <begin position="33"/>
        <end position="42"/>
    </location>
</feature>
<dbReference type="RefSeq" id="WP_194107815.1">
    <property type="nucleotide sequence ID" value="NZ_JADFFM010000002.1"/>
</dbReference>
<reference evidence="2 3" key="1">
    <citation type="submission" date="2020-10" db="EMBL/GenBank/DDBJ databases">
        <title>Mucilaginibacter mali sp. nov., isolated from rhizosphere soil of apple orchard.</title>
        <authorList>
            <person name="Lee J.-S."/>
            <person name="Kim H.S."/>
            <person name="Kim J.-S."/>
        </authorList>
    </citation>
    <scope>NUCLEOTIDE SEQUENCE [LARGE SCALE GENOMIC DNA]</scope>
    <source>
        <strain evidence="2 3">KCTC 23157</strain>
    </source>
</reference>
<gene>
    <name evidence="2" type="ORF">IRJ18_18735</name>
</gene>
<dbReference type="Pfam" id="PF01391">
    <property type="entry name" value="Collagen"/>
    <property type="match status" value="1"/>
</dbReference>
<feature type="compositionally biased region" description="Gly residues" evidence="1">
    <location>
        <begin position="43"/>
        <end position="52"/>
    </location>
</feature>
<name>A0ABR9XM02_9SPHI</name>
<evidence type="ECO:0000313" key="3">
    <source>
        <dbReference type="Proteomes" id="UP000632774"/>
    </source>
</evidence>
<feature type="region of interest" description="Disordered" evidence="1">
    <location>
        <begin position="25"/>
        <end position="76"/>
    </location>
</feature>
<evidence type="ECO:0000313" key="2">
    <source>
        <dbReference type="EMBL" id="MBE9668414.1"/>
    </source>
</evidence>
<dbReference type="InterPro" id="IPR008160">
    <property type="entry name" value="Collagen"/>
</dbReference>
<sequence>MTKLLRYVLLIGMICTISIYSCKKGPQGDKGDTGATGTPGATGATGPGGPQGANGNTGATGASGATGATGAPGAPGADGTTVQSFLLTNRSVSLVGNTRFLIPAITQDIVDKGVVLVYFRTTGSTIWYALPYAEDDRTIKLTDYGVGFIDIRANFSSGGLDFRVIVIAGTSLTGLQAGYPGLDIKNYTQVASTLHIIN</sequence>
<comment type="caution">
    <text evidence="2">The sequence shown here is derived from an EMBL/GenBank/DDBJ whole genome shotgun (WGS) entry which is preliminary data.</text>
</comment>
<protein>
    <submittedName>
        <fullName evidence="2">Collagen-like protein</fullName>
    </submittedName>
</protein>
<dbReference type="PROSITE" id="PS51257">
    <property type="entry name" value="PROKAR_LIPOPROTEIN"/>
    <property type="match status" value="1"/>
</dbReference>
<dbReference type="PANTHER" id="PTHR24637">
    <property type="entry name" value="COLLAGEN"/>
    <property type="match status" value="1"/>
</dbReference>
<evidence type="ECO:0000256" key="1">
    <source>
        <dbReference type="SAM" id="MobiDB-lite"/>
    </source>
</evidence>
<keyword evidence="3" id="KW-1185">Reference proteome</keyword>
<organism evidence="2 3">
    <name type="scientific">Mucilaginibacter boryungensis</name>
    <dbReference type="NCBI Taxonomy" id="768480"/>
    <lineage>
        <taxon>Bacteria</taxon>
        <taxon>Pseudomonadati</taxon>
        <taxon>Bacteroidota</taxon>
        <taxon>Sphingobacteriia</taxon>
        <taxon>Sphingobacteriales</taxon>
        <taxon>Sphingobacteriaceae</taxon>
        <taxon>Mucilaginibacter</taxon>
    </lineage>
</organism>
<accession>A0ABR9XM02</accession>
<feature type="compositionally biased region" description="Low complexity" evidence="1">
    <location>
        <begin position="53"/>
        <end position="76"/>
    </location>
</feature>
<dbReference type="EMBL" id="JADFFM010000002">
    <property type="protein sequence ID" value="MBE9668414.1"/>
    <property type="molecule type" value="Genomic_DNA"/>
</dbReference>
<proteinExistence type="predicted"/>